<dbReference type="NCBIfam" id="TIGR00879">
    <property type="entry name" value="SP"/>
    <property type="match status" value="1"/>
</dbReference>
<dbReference type="InterPro" id="IPR050549">
    <property type="entry name" value="MFS_Trehalose_Transporter"/>
</dbReference>
<feature type="transmembrane region" description="Helical" evidence="9">
    <location>
        <begin position="201"/>
        <end position="222"/>
    </location>
</feature>
<keyword evidence="4 9" id="KW-1133">Transmembrane helix</keyword>
<feature type="transmembrane region" description="Helical" evidence="9">
    <location>
        <begin position="416"/>
        <end position="437"/>
    </location>
</feature>
<feature type="transmembrane region" description="Helical" evidence="9">
    <location>
        <begin position="117"/>
        <end position="135"/>
    </location>
</feature>
<reference evidence="11" key="1">
    <citation type="journal article" date="2021" name="Sci. Adv.">
        <title>The American lobster genome reveals insights on longevity, neural, and immune adaptations.</title>
        <authorList>
            <person name="Polinski J.M."/>
            <person name="Zimin A.V."/>
            <person name="Clark K.F."/>
            <person name="Kohn A.B."/>
            <person name="Sadowski N."/>
            <person name="Timp W."/>
            <person name="Ptitsyn A."/>
            <person name="Khanna P."/>
            <person name="Romanova D.Y."/>
            <person name="Williams P."/>
            <person name="Greenwood S.J."/>
            <person name="Moroz L.L."/>
            <person name="Walt D.R."/>
            <person name="Bodnar A.G."/>
        </authorList>
    </citation>
    <scope>NUCLEOTIDE SEQUENCE</scope>
    <source>
        <strain evidence="11">GMGI-L3</strain>
    </source>
</reference>
<feature type="transmembrane region" description="Helical" evidence="9">
    <location>
        <begin position="383"/>
        <end position="404"/>
    </location>
</feature>
<comment type="caution">
    <text evidence="11">The sequence shown here is derived from an EMBL/GenBank/DDBJ whole genome shotgun (WGS) entry which is preliminary data.</text>
</comment>
<dbReference type="InterPro" id="IPR020846">
    <property type="entry name" value="MFS_dom"/>
</dbReference>
<evidence type="ECO:0000256" key="9">
    <source>
        <dbReference type="SAM" id="Phobius"/>
    </source>
</evidence>
<dbReference type="GO" id="GO:0051119">
    <property type="term" value="F:sugar transmembrane transporter activity"/>
    <property type="evidence" value="ECO:0007669"/>
    <property type="project" value="InterPro"/>
</dbReference>
<comment type="similarity">
    <text evidence="7">Belongs to the major facilitator superfamily. Sugar transporter (TC 2.A.1.1) family. Trehalose transporter subfamily.</text>
</comment>
<keyword evidence="3 9" id="KW-0812">Transmembrane</keyword>
<evidence type="ECO:0000259" key="10">
    <source>
        <dbReference type="PROSITE" id="PS50850"/>
    </source>
</evidence>
<keyword evidence="5 9" id="KW-0472">Membrane</keyword>
<dbReference type="FunFam" id="1.20.1250.20:FF:000055">
    <property type="entry name" value="Facilitated trehalose transporter Tret1-2 homolog"/>
    <property type="match status" value="1"/>
</dbReference>
<evidence type="ECO:0000256" key="8">
    <source>
        <dbReference type="RuleBase" id="RU003346"/>
    </source>
</evidence>
<dbReference type="PANTHER" id="PTHR48021:SF1">
    <property type="entry name" value="GH07001P-RELATED"/>
    <property type="match status" value="1"/>
</dbReference>
<dbReference type="Pfam" id="PF00083">
    <property type="entry name" value="Sugar_tr"/>
    <property type="match status" value="1"/>
</dbReference>
<sequence length="518" mass="55958">MMGEELSVEESRRVGVAEGEAPAHATQYYAALAATMGALALGCVIGYSSPAGPYLLAHTTATPQLLTNLTDDSQTQVRERLQLNQEEYNWFSSSPNLGAVCGGLLGGPAINSVGRRATMMTSAVIFVCGWLMIAFTNNLGVLVCGRVVTGVSMGLTSTAAPPYIGELASPDIRGTLGGGFQVMLTTGILFTFVVGEVVSSWRWLAAWCVVPPTLYFILVFFAKESPTFLVAKGRHKEAAESLQYFRGQHYNIQPELDMMRKTQDEAKETKASLKDFGASNILKPLIISLALMVFQQFSGVPAVIFNMSTVFKESGSGLSEGVSAVVVGVVQVVATGSATLLMDRAGRRTLLLLSASLMTVSIVSLGIYFYVREAGATMGWLPLISLIVFITAFSLGFGPVPWVMMGEVFPGGVREVTACLAAAINWTSAFIITLIFLPIRNTLGDYGVYWLFGVVNLCALLFTFLVVPETKGKTLQEITAYFRNSSNSTRFFVRNLDNRRTREVTPAPVWPGADCRRA</sequence>
<feature type="transmembrane region" description="Helical" evidence="9">
    <location>
        <begin position="324"/>
        <end position="342"/>
    </location>
</feature>
<keyword evidence="8" id="KW-0813">Transport</keyword>
<dbReference type="OrthoDB" id="6612291at2759"/>
<feature type="transmembrane region" description="Helical" evidence="9">
    <location>
        <begin position="284"/>
        <end position="304"/>
    </location>
</feature>
<evidence type="ECO:0000256" key="7">
    <source>
        <dbReference type="ARBA" id="ARBA00024348"/>
    </source>
</evidence>
<feature type="domain" description="Major facilitator superfamily (MFS) profile" evidence="10">
    <location>
        <begin position="26"/>
        <end position="471"/>
    </location>
</feature>
<dbReference type="PROSITE" id="PS00217">
    <property type="entry name" value="SUGAR_TRANSPORT_2"/>
    <property type="match status" value="1"/>
</dbReference>
<proteinExistence type="inferred from homology"/>
<keyword evidence="2" id="KW-1003">Cell membrane</keyword>
<evidence type="ECO:0000256" key="4">
    <source>
        <dbReference type="ARBA" id="ARBA00022989"/>
    </source>
</evidence>
<feature type="transmembrane region" description="Helical" evidence="9">
    <location>
        <begin position="176"/>
        <end position="195"/>
    </location>
</feature>
<evidence type="ECO:0000256" key="3">
    <source>
        <dbReference type="ARBA" id="ARBA00022692"/>
    </source>
</evidence>
<keyword evidence="12" id="KW-1185">Reference proteome</keyword>
<dbReference type="Proteomes" id="UP000747542">
    <property type="component" value="Unassembled WGS sequence"/>
</dbReference>
<evidence type="ECO:0000313" key="11">
    <source>
        <dbReference type="EMBL" id="KAG7167452.1"/>
    </source>
</evidence>
<dbReference type="PROSITE" id="PS50850">
    <property type="entry name" value="MFS"/>
    <property type="match status" value="1"/>
</dbReference>
<keyword evidence="6" id="KW-0325">Glycoprotein</keyword>
<evidence type="ECO:0000256" key="1">
    <source>
        <dbReference type="ARBA" id="ARBA00004651"/>
    </source>
</evidence>
<organism evidence="11 12">
    <name type="scientific">Homarus americanus</name>
    <name type="common">American lobster</name>
    <dbReference type="NCBI Taxonomy" id="6706"/>
    <lineage>
        <taxon>Eukaryota</taxon>
        <taxon>Metazoa</taxon>
        <taxon>Ecdysozoa</taxon>
        <taxon>Arthropoda</taxon>
        <taxon>Crustacea</taxon>
        <taxon>Multicrustacea</taxon>
        <taxon>Malacostraca</taxon>
        <taxon>Eumalacostraca</taxon>
        <taxon>Eucarida</taxon>
        <taxon>Decapoda</taxon>
        <taxon>Pleocyemata</taxon>
        <taxon>Astacidea</taxon>
        <taxon>Nephropoidea</taxon>
        <taxon>Nephropidae</taxon>
        <taxon>Homarus</taxon>
    </lineage>
</organism>
<evidence type="ECO:0000256" key="6">
    <source>
        <dbReference type="ARBA" id="ARBA00023180"/>
    </source>
</evidence>
<comment type="subcellular location">
    <subcellularLocation>
        <location evidence="1">Cell membrane</location>
        <topology evidence="1">Multi-pass membrane protein</topology>
    </subcellularLocation>
</comment>
<dbReference type="InterPro" id="IPR005828">
    <property type="entry name" value="MFS_sugar_transport-like"/>
</dbReference>
<evidence type="ECO:0000256" key="5">
    <source>
        <dbReference type="ARBA" id="ARBA00023136"/>
    </source>
</evidence>
<dbReference type="InterPro" id="IPR005829">
    <property type="entry name" value="Sugar_transporter_CS"/>
</dbReference>
<protein>
    <submittedName>
        <fullName evidence="11">Facilitated trehalose transporter Tret1-like 7</fullName>
    </submittedName>
</protein>
<evidence type="ECO:0000256" key="2">
    <source>
        <dbReference type="ARBA" id="ARBA00022475"/>
    </source>
</evidence>
<name>A0A8J5MXW6_HOMAM</name>
<feature type="transmembrane region" description="Helical" evidence="9">
    <location>
        <begin position="349"/>
        <end position="371"/>
    </location>
</feature>
<evidence type="ECO:0000313" key="12">
    <source>
        <dbReference type="Proteomes" id="UP000747542"/>
    </source>
</evidence>
<dbReference type="PANTHER" id="PTHR48021">
    <property type="match status" value="1"/>
</dbReference>
<dbReference type="AlphaFoldDB" id="A0A8J5MXW6"/>
<dbReference type="EMBL" id="JAHLQT010021643">
    <property type="protein sequence ID" value="KAG7167452.1"/>
    <property type="molecule type" value="Genomic_DNA"/>
</dbReference>
<accession>A0A8J5MXW6</accession>
<dbReference type="InterPro" id="IPR003663">
    <property type="entry name" value="Sugar/inositol_transpt"/>
</dbReference>
<gene>
    <name evidence="11" type="primary">Tret1-L7</name>
    <name evidence="11" type="ORF">Hamer_G012912</name>
</gene>
<dbReference type="CDD" id="cd17358">
    <property type="entry name" value="MFS_GLUT6_8_Class3_like"/>
    <property type="match status" value="1"/>
</dbReference>
<dbReference type="GO" id="GO:0005886">
    <property type="term" value="C:plasma membrane"/>
    <property type="evidence" value="ECO:0007669"/>
    <property type="project" value="UniProtKB-SubCell"/>
</dbReference>
<dbReference type="InterPro" id="IPR044775">
    <property type="entry name" value="MFS_ERD6/Tret1-like"/>
</dbReference>
<feature type="transmembrane region" description="Helical" evidence="9">
    <location>
        <begin position="449"/>
        <end position="467"/>
    </location>
</feature>